<sequence length="195" mass="21233">MGTKSEVNGRMGLDNVAVQWPRTGRFYDPVAPAEFVDFEAMADSSPTMPGPAAALADHIAKTGTVRATGYSELVDLLLGLGSVLYATDASAEDEDPVLDPDQCAWVAGGLERFLAGHRDHGEEVTFESVGAVMRKALEGTRLAEQQLRWLDGRLDALRDESGEPPQWSFTLTELTVLSAFYRRCADRGFAVYADF</sequence>
<organism evidence="1 2">
    <name type="scientific">Virgisporangium aurantiacum</name>
    <dbReference type="NCBI Taxonomy" id="175570"/>
    <lineage>
        <taxon>Bacteria</taxon>
        <taxon>Bacillati</taxon>
        <taxon>Actinomycetota</taxon>
        <taxon>Actinomycetes</taxon>
        <taxon>Micromonosporales</taxon>
        <taxon>Micromonosporaceae</taxon>
        <taxon>Virgisporangium</taxon>
    </lineage>
</organism>
<reference evidence="1" key="1">
    <citation type="submission" date="2021-01" db="EMBL/GenBank/DDBJ databases">
        <title>Whole genome shotgun sequence of Virgisporangium aurantiacum NBRC 16421.</title>
        <authorList>
            <person name="Komaki H."/>
            <person name="Tamura T."/>
        </authorList>
    </citation>
    <scope>NUCLEOTIDE SEQUENCE</scope>
    <source>
        <strain evidence="1">NBRC 16421</strain>
    </source>
</reference>
<name>A0A8J3Z943_9ACTN</name>
<dbReference type="EMBL" id="BOPG01000048">
    <property type="protein sequence ID" value="GIJ59656.1"/>
    <property type="molecule type" value="Genomic_DNA"/>
</dbReference>
<keyword evidence="2" id="KW-1185">Reference proteome</keyword>
<dbReference type="AlphaFoldDB" id="A0A8J3Z943"/>
<dbReference type="Proteomes" id="UP000612585">
    <property type="component" value="Unassembled WGS sequence"/>
</dbReference>
<proteinExistence type="predicted"/>
<evidence type="ECO:0000313" key="1">
    <source>
        <dbReference type="EMBL" id="GIJ59656.1"/>
    </source>
</evidence>
<evidence type="ECO:0000313" key="2">
    <source>
        <dbReference type="Proteomes" id="UP000612585"/>
    </source>
</evidence>
<accession>A0A8J3Z943</accession>
<gene>
    <name evidence="1" type="ORF">Vau01_071720</name>
</gene>
<protein>
    <submittedName>
        <fullName evidence="1">Uncharacterized protein</fullName>
    </submittedName>
</protein>
<comment type="caution">
    <text evidence="1">The sequence shown here is derived from an EMBL/GenBank/DDBJ whole genome shotgun (WGS) entry which is preliminary data.</text>
</comment>